<dbReference type="GO" id="GO:0008714">
    <property type="term" value="F:AMP nucleosidase activity"/>
    <property type="evidence" value="ECO:0007669"/>
    <property type="project" value="UniProtKB-EC"/>
</dbReference>
<dbReference type="STRING" id="413434.SAMN04488132_10263"/>
<evidence type="ECO:0000313" key="5">
    <source>
        <dbReference type="Proteomes" id="UP000190888"/>
    </source>
</evidence>
<protein>
    <recommendedName>
        <fullName evidence="3">Cytokinin riboside 5'-monophosphate phosphoribohydrolase</fullName>
        <ecNumber evidence="3">3.2.2.n1</ecNumber>
    </recommendedName>
</protein>
<comment type="similarity">
    <text evidence="2 3">Belongs to the LOG family.</text>
</comment>
<comment type="catalytic activity">
    <reaction evidence="1">
        <text>AMP + H2O = D-ribose 5-phosphate + adenine</text>
        <dbReference type="Rhea" id="RHEA:20129"/>
        <dbReference type="ChEBI" id="CHEBI:15377"/>
        <dbReference type="ChEBI" id="CHEBI:16708"/>
        <dbReference type="ChEBI" id="CHEBI:78346"/>
        <dbReference type="ChEBI" id="CHEBI:456215"/>
        <dbReference type="EC" id="3.2.2.4"/>
    </reaction>
</comment>
<evidence type="ECO:0000256" key="3">
    <source>
        <dbReference type="RuleBase" id="RU363015"/>
    </source>
</evidence>
<dbReference type="Proteomes" id="UP000190888">
    <property type="component" value="Unassembled WGS sequence"/>
</dbReference>
<dbReference type="OrthoDB" id="9801098at2"/>
<gene>
    <name evidence="4" type="ORF">SAMN04488132_10263</name>
</gene>
<keyword evidence="3" id="KW-0378">Hydrolase</keyword>
<accession>A0A1T4KQV2</accession>
<dbReference type="AlphaFoldDB" id="A0A1T4KQV2"/>
<reference evidence="4 5" key="1">
    <citation type="submission" date="2017-02" db="EMBL/GenBank/DDBJ databases">
        <authorList>
            <person name="Peterson S.W."/>
        </authorList>
    </citation>
    <scope>NUCLEOTIDE SEQUENCE [LARGE SCALE GENOMIC DNA]</scope>
    <source>
        <strain evidence="4 5">DSM 22335</strain>
    </source>
</reference>
<dbReference type="NCBIfam" id="TIGR00730">
    <property type="entry name" value="Rossman fold protein, TIGR00730 family"/>
    <property type="match status" value="1"/>
</dbReference>
<evidence type="ECO:0000313" key="4">
    <source>
        <dbReference type="EMBL" id="SJZ44780.1"/>
    </source>
</evidence>
<dbReference type="Pfam" id="PF03641">
    <property type="entry name" value="Lysine_decarbox"/>
    <property type="match status" value="1"/>
</dbReference>
<keyword evidence="5" id="KW-1185">Reference proteome</keyword>
<dbReference type="EMBL" id="FUWH01000002">
    <property type="protein sequence ID" value="SJZ44780.1"/>
    <property type="molecule type" value="Genomic_DNA"/>
</dbReference>
<evidence type="ECO:0000256" key="1">
    <source>
        <dbReference type="ARBA" id="ARBA00000274"/>
    </source>
</evidence>
<name>A0A1T4KQV2_9BACT</name>
<proteinExistence type="inferred from homology"/>
<organism evidence="4 5">
    <name type="scientific">Sediminibacterium ginsengisoli</name>
    <dbReference type="NCBI Taxonomy" id="413434"/>
    <lineage>
        <taxon>Bacteria</taxon>
        <taxon>Pseudomonadati</taxon>
        <taxon>Bacteroidota</taxon>
        <taxon>Chitinophagia</taxon>
        <taxon>Chitinophagales</taxon>
        <taxon>Chitinophagaceae</taxon>
        <taxon>Sediminibacterium</taxon>
    </lineage>
</organism>
<dbReference type="PANTHER" id="PTHR31223:SF70">
    <property type="entry name" value="LOG FAMILY PROTEIN YJL055W"/>
    <property type="match status" value="1"/>
</dbReference>
<dbReference type="EC" id="3.2.2.n1" evidence="3"/>
<dbReference type="InterPro" id="IPR031100">
    <property type="entry name" value="LOG_fam"/>
</dbReference>
<dbReference type="InterPro" id="IPR005269">
    <property type="entry name" value="LOG"/>
</dbReference>
<dbReference type="GO" id="GO:0009691">
    <property type="term" value="P:cytokinin biosynthetic process"/>
    <property type="evidence" value="ECO:0007669"/>
    <property type="project" value="UniProtKB-UniRule"/>
</dbReference>
<sequence>MEVKCIAVFCGSKSGNNPLFEQEAAALGKLMAEKQISLVYGGGNKGLMGAVANGVMDNGGIVIGVIPELLLAWEQMHDALTEIHVVPDMHIRKRMMYERCDAAIVLPGGHGTLDELFEMLTWNTLQIHDKKIILLNTAGYYDHLVAHIRNMSYQGFLYENWEERLIVCHDAETAIGALC</sequence>
<evidence type="ECO:0000256" key="2">
    <source>
        <dbReference type="ARBA" id="ARBA00006763"/>
    </source>
</evidence>
<dbReference type="GO" id="GO:0005829">
    <property type="term" value="C:cytosol"/>
    <property type="evidence" value="ECO:0007669"/>
    <property type="project" value="TreeGrafter"/>
</dbReference>
<dbReference type="SUPFAM" id="SSF102405">
    <property type="entry name" value="MCP/YpsA-like"/>
    <property type="match status" value="1"/>
</dbReference>
<keyword evidence="3" id="KW-0203">Cytokinin biosynthesis</keyword>
<dbReference type="PANTHER" id="PTHR31223">
    <property type="entry name" value="LOG FAMILY PROTEIN YJL055W"/>
    <property type="match status" value="1"/>
</dbReference>
<dbReference type="Gene3D" id="3.40.50.450">
    <property type="match status" value="1"/>
</dbReference>